<dbReference type="Pfam" id="PF13545">
    <property type="entry name" value="HTH_Crp_2"/>
    <property type="match status" value="1"/>
</dbReference>
<dbReference type="InterPro" id="IPR050397">
    <property type="entry name" value="Env_Response_Regulators"/>
</dbReference>
<dbReference type="PANTHER" id="PTHR24567:SF68">
    <property type="entry name" value="DNA-BINDING TRANSCRIPTIONAL DUAL REGULATOR CRP"/>
    <property type="match status" value="1"/>
</dbReference>
<dbReference type="PRINTS" id="PR00034">
    <property type="entry name" value="HTHCRP"/>
</dbReference>
<organism evidence="7 8">
    <name type="scientific">Amphritea atlantica</name>
    <dbReference type="NCBI Taxonomy" id="355243"/>
    <lineage>
        <taxon>Bacteria</taxon>
        <taxon>Pseudomonadati</taxon>
        <taxon>Pseudomonadota</taxon>
        <taxon>Gammaproteobacteria</taxon>
        <taxon>Oceanospirillales</taxon>
        <taxon>Oceanospirillaceae</taxon>
        <taxon>Amphritea</taxon>
    </lineage>
</organism>
<evidence type="ECO:0000256" key="3">
    <source>
        <dbReference type="ARBA" id="ARBA00023163"/>
    </source>
</evidence>
<dbReference type="SUPFAM" id="SSF51206">
    <property type="entry name" value="cAMP-binding domain-like"/>
    <property type="match status" value="1"/>
</dbReference>
<feature type="domain" description="Cyclic nucleotide-binding" evidence="5">
    <location>
        <begin position="46"/>
        <end position="167"/>
    </location>
</feature>
<reference evidence="7" key="1">
    <citation type="submission" date="2021-04" db="EMBL/GenBank/DDBJ databases">
        <title>Oceanospirillales bacteria with DddD are important DMSP degraders in coastal seawater.</title>
        <authorList>
            <person name="Liu J."/>
        </authorList>
    </citation>
    <scope>NUCLEOTIDE SEQUENCE</scope>
    <source>
        <strain evidence="7">GY6</strain>
    </source>
</reference>
<evidence type="ECO:0000313" key="8">
    <source>
        <dbReference type="Proteomes" id="UP001059950"/>
    </source>
</evidence>
<dbReference type="EMBL" id="CP073344">
    <property type="protein sequence ID" value="UTW03525.1"/>
    <property type="molecule type" value="Genomic_DNA"/>
</dbReference>
<dbReference type="PROSITE" id="PS51063">
    <property type="entry name" value="HTH_CRP_2"/>
    <property type="match status" value="1"/>
</dbReference>
<dbReference type="PANTHER" id="PTHR24567">
    <property type="entry name" value="CRP FAMILY TRANSCRIPTIONAL REGULATORY PROTEIN"/>
    <property type="match status" value="1"/>
</dbReference>
<dbReference type="Gene3D" id="2.60.120.10">
    <property type="entry name" value="Jelly Rolls"/>
    <property type="match status" value="1"/>
</dbReference>
<dbReference type="Pfam" id="PF00027">
    <property type="entry name" value="cNMP_binding"/>
    <property type="match status" value="1"/>
</dbReference>
<dbReference type="Proteomes" id="UP001059950">
    <property type="component" value="Chromosome"/>
</dbReference>
<sequence length="258" mass="28527">MPGKKVNIDTGGSQNSGYDSAIDPLLTDNTTMSESRLQAVIGEHFLFSSLSQQAQETLLQHCRTLKLKNDETLFSQGGEAHSFYLVLSGTMKLFRVSPDGQTKVIEVIRAGEAFAEALMFMDQIRYPVNAAAMGSTEVMVIPNKLYKDMLLAAPESAMKLMGTMAVKLHRRIKEIETLTLQNTRHRLGNYLFGLAPDPAAKQCVFLLPMAKQLIASQLGMQPETFSRLIKEMKVQGLIEVNGAEIQVHDLQGLRAFGH</sequence>
<evidence type="ECO:0000256" key="4">
    <source>
        <dbReference type="SAM" id="MobiDB-lite"/>
    </source>
</evidence>
<evidence type="ECO:0000256" key="1">
    <source>
        <dbReference type="ARBA" id="ARBA00023015"/>
    </source>
</evidence>
<gene>
    <name evidence="7" type="ORF">KDX31_00275</name>
</gene>
<dbReference type="InterPro" id="IPR000595">
    <property type="entry name" value="cNMP-bd_dom"/>
</dbReference>
<feature type="region of interest" description="Disordered" evidence="4">
    <location>
        <begin position="1"/>
        <end position="21"/>
    </location>
</feature>
<dbReference type="InterPro" id="IPR036388">
    <property type="entry name" value="WH-like_DNA-bd_sf"/>
</dbReference>
<dbReference type="SUPFAM" id="SSF46785">
    <property type="entry name" value="Winged helix' DNA-binding domain"/>
    <property type="match status" value="1"/>
</dbReference>
<evidence type="ECO:0000313" key="7">
    <source>
        <dbReference type="EMBL" id="UTW03525.1"/>
    </source>
</evidence>
<name>A0ABY5GU58_9GAMM</name>
<keyword evidence="3" id="KW-0804">Transcription</keyword>
<evidence type="ECO:0000259" key="5">
    <source>
        <dbReference type="PROSITE" id="PS50042"/>
    </source>
</evidence>
<dbReference type="SMART" id="SM00419">
    <property type="entry name" value="HTH_CRP"/>
    <property type="match status" value="1"/>
</dbReference>
<dbReference type="InterPro" id="IPR014710">
    <property type="entry name" value="RmlC-like_jellyroll"/>
</dbReference>
<proteinExistence type="predicted"/>
<keyword evidence="2" id="KW-0238">DNA-binding</keyword>
<dbReference type="Gene3D" id="1.10.10.10">
    <property type="entry name" value="Winged helix-like DNA-binding domain superfamily/Winged helix DNA-binding domain"/>
    <property type="match status" value="1"/>
</dbReference>
<keyword evidence="8" id="KW-1185">Reference proteome</keyword>
<dbReference type="CDD" id="cd00038">
    <property type="entry name" value="CAP_ED"/>
    <property type="match status" value="1"/>
</dbReference>
<evidence type="ECO:0000256" key="2">
    <source>
        <dbReference type="ARBA" id="ARBA00023125"/>
    </source>
</evidence>
<accession>A0ABY5GU58</accession>
<evidence type="ECO:0000259" key="6">
    <source>
        <dbReference type="PROSITE" id="PS51063"/>
    </source>
</evidence>
<protein>
    <submittedName>
        <fullName evidence="7">Crp/Fnr family transcriptional regulator</fullName>
    </submittedName>
</protein>
<dbReference type="PROSITE" id="PS50042">
    <property type="entry name" value="CNMP_BINDING_3"/>
    <property type="match status" value="1"/>
</dbReference>
<dbReference type="InterPro" id="IPR012318">
    <property type="entry name" value="HTH_CRP"/>
</dbReference>
<dbReference type="InterPro" id="IPR018490">
    <property type="entry name" value="cNMP-bd_dom_sf"/>
</dbReference>
<dbReference type="InterPro" id="IPR036390">
    <property type="entry name" value="WH_DNA-bd_sf"/>
</dbReference>
<dbReference type="SMART" id="SM00100">
    <property type="entry name" value="cNMP"/>
    <property type="match status" value="1"/>
</dbReference>
<feature type="domain" description="HTH crp-type" evidence="6">
    <location>
        <begin position="181"/>
        <end position="251"/>
    </location>
</feature>
<keyword evidence="1" id="KW-0805">Transcription regulation</keyword>